<dbReference type="AlphaFoldDB" id="A0A2Z2EWT6"/>
<dbReference type="Pfam" id="PF01464">
    <property type="entry name" value="SLT"/>
    <property type="match status" value="1"/>
</dbReference>
<dbReference type="InterPro" id="IPR023346">
    <property type="entry name" value="Lysozyme-like_dom_sf"/>
</dbReference>
<organism evidence="2">
    <name type="scientific">Klebsiella pneumoniae</name>
    <dbReference type="NCBI Taxonomy" id="573"/>
    <lineage>
        <taxon>Bacteria</taxon>
        <taxon>Pseudomonadati</taxon>
        <taxon>Pseudomonadota</taxon>
        <taxon>Gammaproteobacteria</taxon>
        <taxon>Enterobacterales</taxon>
        <taxon>Enterobacteriaceae</taxon>
        <taxon>Klebsiella/Raoultella group</taxon>
        <taxon>Klebsiella</taxon>
        <taxon>Klebsiella pneumoniae complex</taxon>
    </lineage>
</organism>
<dbReference type="Gene3D" id="1.10.530.10">
    <property type="match status" value="1"/>
</dbReference>
<proteinExistence type="predicted"/>
<dbReference type="CDD" id="cd16892">
    <property type="entry name" value="LT_VirB1-like"/>
    <property type="match status" value="1"/>
</dbReference>
<dbReference type="InterPro" id="IPR008258">
    <property type="entry name" value="Transglycosylase_SLT_dom_1"/>
</dbReference>
<reference evidence="2" key="1">
    <citation type="journal article" date="2017" name="Microb. Genom.">
        <title>Diversity, virulence, and antimicrobial resistance of the KPC-producing Klebsiella pneumoniae ST307 clone.</title>
        <authorList>
            <person name="Villa L."/>
            <person name="Feudi C."/>
            <person name="Fortini D."/>
            <person name="Brisse S."/>
            <person name="Passet V."/>
            <person name="Bonura C."/>
            <person name="Endimiani A."/>
            <person name="Mammina C."/>
            <person name="Ocampo A.M."/>
            <person name="Jimenez J.N."/>
            <person name="Doumith M."/>
            <person name="Woodford N."/>
            <person name="Hopkins K."/>
            <person name="Carattoli A."/>
        </authorList>
    </citation>
    <scope>NUCLEOTIDE SEQUENCE</scope>
    <source>
        <strain evidence="2">48</strain>
    </source>
</reference>
<evidence type="ECO:0000259" key="1">
    <source>
        <dbReference type="Pfam" id="PF01464"/>
    </source>
</evidence>
<dbReference type="SUPFAM" id="SSF53955">
    <property type="entry name" value="Lysozyme-like"/>
    <property type="match status" value="1"/>
</dbReference>
<name>A0A2Z2EWT6_KLEPN</name>
<accession>A0A2Z2EWT6</accession>
<protein>
    <submittedName>
        <fullName evidence="2">Type IV secretion system protein virB1</fullName>
    </submittedName>
</protein>
<evidence type="ECO:0000313" key="2">
    <source>
        <dbReference type="EMBL" id="AQT28322.1"/>
    </source>
</evidence>
<dbReference type="EMBL" id="KY271411">
    <property type="protein sequence ID" value="AQT28322.1"/>
    <property type="molecule type" value="Genomic_DNA"/>
</dbReference>
<sequence>MFPQHAVSADPACHLFTEVTMLSTTAFLAIAMQCAASIHPSTAFDVARVESGFNPYAIAEIVPKAGPSFGDQHIISHLPASRGDAEHILRRLTAQDRRYSVGLMQITSTNFRHYGVSATELLDPCTNLSVFEHILRDCYRRGGTLKRALSCYYSGNFSTGQQPETAFSGTSYIQRIGYPPGSSRYAVPGTREDKSSVAVPLKTAPASDSSRHHEIWPGVVVRGVPAKLRQEKIFIAPFSAPSVRRSFSLSPREEEE</sequence>
<feature type="domain" description="Transglycosylase SLT" evidence="1">
    <location>
        <begin position="29"/>
        <end position="162"/>
    </location>
</feature>